<evidence type="ECO:0000313" key="6">
    <source>
        <dbReference type="Proteomes" id="UP001168694"/>
    </source>
</evidence>
<dbReference type="Gene3D" id="1.20.120.670">
    <property type="entry name" value="N-acetyl-b-d-glucoasminidase"/>
    <property type="match status" value="1"/>
</dbReference>
<comment type="caution">
    <text evidence="5">The sequence shown here is derived from an EMBL/GenBank/DDBJ whole genome shotgun (WGS) entry which is preliminary data.</text>
</comment>
<gene>
    <name evidence="5" type="ORF">QYF49_15590</name>
</gene>
<reference evidence="5" key="1">
    <citation type="submission" date="2023-06" db="EMBL/GenBank/DDBJ databases">
        <title>Draft Genome Sequences of Representative Paenibacillus Polymyxa, Bacillus cereus, Fictibacillus sp., and Brevibacillus agri Strains Isolated from Amazonian Dark Earth.</title>
        <authorList>
            <person name="Pellegrinetti T.A."/>
            <person name="Cunha I.C.M."/>
            <person name="Chaves M.G."/>
            <person name="Freitas A.S."/>
            <person name="Silva A.V.R."/>
            <person name="Tsai S.M."/>
            <person name="Mendes L.W."/>
        </authorList>
    </citation>
    <scope>NUCLEOTIDE SEQUENCE</scope>
    <source>
        <strain evidence="5">CENA-BCM004</strain>
    </source>
</reference>
<organism evidence="5 6">
    <name type="scientific">Fictibacillus terranigra</name>
    <dbReference type="NCBI Taxonomy" id="3058424"/>
    <lineage>
        <taxon>Bacteria</taxon>
        <taxon>Bacillati</taxon>
        <taxon>Bacillota</taxon>
        <taxon>Bacilli</taxon>
        <taxon>Bacillales</taxon>
        <taxon>Fictibacillaceae</taxon>
        <taxon>Fictibacillus</taxon>
    </lineage>
</organism>
<dbReference type="InterPro" id="IPR041063">
    <property type="entry name" value="Glyco_H_20C_C"/>
</dbReference>
<dbReference type="PANTHER" id="PTHR21040">
    <property type="entry name" value="BCDNA.GH04120"/>
    <property type="match status" value="1"/>
</dbReference>
<feature type="domain" description="Glycoside hydrolase family 20 catalytic" evidence="3">
    <location>
        <begin position="91"/>
        <end position="309"/>
    </location>
</feature>
<dbReference type="InterPro" id="IPR038901">
    <property type="entry name" value="HEXDC-like"/>
</dbReference>
<protein>
    <submittedName>
        <fullName evidence="5">Beta-N-acetylhexosaminidase</fullName>
    </submittedName>
</protein>
<dbReference type="Pfam" id="PF18088">
    <property type="entry name" value="Glyco_H_20C_C"/>
    <property type="match status" value="1"/>
</dbReference>
<evidence type="ECO:0000256" key="1">
    <source>
        <dbReference type="ARBA" id="ARBA00006285"/>
    </source>
</evidence>
<sequence length="628" mass="73141">MKLSFLGEWDTLREGIEKLAPQLEIEISEDGIPVKVVKSSKALLEVRLENGEGLITYQKTIHFFRALGLFVEASRKKEAFRIIEQPYFETNGVMFDCSRNAVMKTETAQTFLRYMAIMGLNVLMMYTEDTYTIDDEPYFGYMRGRFSKEELRVIDDYACSLGIEVIPCIQTLAHLSTYLKWSHTSAIQDTEDVLLVENQKTYDFIEKMIVSASSPFRSRRIHIGMDEAHGLGRGRYLDLHEKKDRYTLMTQHLNQVERILNKYGLRPMIWSDMYFRVWSESDAYYDLNIEIPVEETKKVPENVQMVYWDYYNEDEAFYEEYINKHAAFGRPPVFAGGIWTWHGPTIHYEKTFNTTNPALTVCKRKGVQEVFATLWGDNGAESNFFFALLGMQLFAEHGFHRMVEKNQLKKRFEFCTGAHYEAFIAMGKLDVHPKANIHALIPDSPSKYLLWQDILLGLFDRNIEGHGFSRHFQNIKEQLQGYVHNSSQWGQLYSFMIKLCTVLSIKSELGLKISEFYHANRKEELKGIATKELNLLEEAVKELRLCHRKQWLTNNKPFGWEILDIRYGGLLTRIDTARDRLLSYIAGEIDSIAEVEEKKLFYNSYSPEVEKGVGKEIKYQRIVSTNPL</sequence>
<comment type="similarity">
    <text evidence="1">Belongs to the glycosyl hydrolase 20 family.</text>
</comment>
<evidence type="ECO:0000313" key="5">
    <source>
        <dbReference type="EMBL" id="MDN4074407.1"/>
    </source>
</evidence>
<keyword evidence="2" id="KW-0378">Hydrolase</keyword>
<dbReference type="Gene3D" id="3.20.20.80">
    <property type="entry name" value="Glycosidases"/>
    <property type="match status" value="1"/>
</dbReference>
<dbReference type="InterPro" id="IPR015883">
    <property type="entry name" value="Glyco_hydro_20_cat"/>
</dbReference>
<accession>A0ABT8E946</accession>
<dbReference type="Proteomes" id="UP001168694">
    <property type="component" value="Unassembled WGS sequence"/>
</dbReference>
<dbReference type="InterPro" id="IPR017853">
    <property type="entry name" value="GH"/>
</dbReference>
<keyword evidence="6" id="KW-1185">Reference proteome</keyword>
<proteinExistence type="inferred from homology"/>
<dbReference type="SUPFAM" id="SSF51445">
    <property type="entry name" value="(Trans)glycosidases"/>
    <property type="match status" value="1"/>
</dbReference>
<dbReference type="PANTHER" id="PTHR21040:SF8">
    <property type="entry name" value="BCDNA.GH04120"/>
    <property type="match status" value="1"/>
</dbReference>
<dbReference type="EMBL" id="JAUHLN010000003">
    <property type="protein sequence ID" value="MDN4074407.1"/>
    <property type="molecule type" value="Genomic_DNA"/>
</dbReference>
<evidence type="ECO:0000259" key="4">
    <source>
        <dbReference type="Pfam" id="PF18088"/>
    </source>
</evidence>
<evidence type="ECO:0000259" key="3">
    <source>
        <dbReference type="Pfam" id="PF00728"/>
    </source>
</evidence>
<evidence type="ECO:0000256" key="2">
    <source>
        <dbReference type="ARBA" id="ARBA00022801"/>
    </source>
</evidence>
<feature type="domain" description="Glycoside Hydrolase 20C C-terminal" evidence="4">
    <location>
        <begin position="421"/>
        <end position="608"/>
    </location>
</feature>
<dbReference type="RefSeq" id="WP_290400539.1">
    <property type="nucleotide sequence ID" value="NZ_JAUHLN010000003.1"/>
</dbReference>
<dbReference type="CDD" id="cd06565">
    <property type="entry name" value="GH20_GcnA-like"/>
    <property type="match status" value="1"/>
</dbReference>
<dbReference type="Pfam" id="PF00728">
    <property type="entry name" value="Glyco_hydro_20"/>
    <property type="match status" value="1"/>
</dbReference>
<name>A0ABT8E946_9BACL</name>